<dbReference type="InterPro" id="IPR000639">
    <property type="entry name" value="Epox_hydrolase-like"/>
</dbReference>
<keyword evidence="1" id="KW-0378">Hydrolase</keyword>
<dbReference type="Pfam" id="PF00561">
    <property type="entry name" value="Abhydrolase_1"/>
    <property type="match status" value="1"/>
</dbReference>
<dbReference type="InterPro" id="IPR000073">
    <property type="entry name" value="AB_hydrolase_1"/>
</dbReference>
<dbReference type="PRINTS" id="PR00412">
    <property type="entry name" value="EPOXHYDRLASE"/>
</dbReference>
<dbReference type="PANTHER" id="PTHR42977">
    <property type="entry name" value="HYDROLASE-RELATED"/>
    <property type="match status" value="1"/>
</dbReference>
<organism evidence="3">
    <name type="scientific">marine metagenome</name>
    <dbReference type="NCBI Taxonomy" id="408172"/>
    <lineage>
        <taxon>unclassified sequences</taxon>
        <taxon>metagenomes</taxon>
        <taxon>ecological metagenomes</taxon>
    </lineage>
</organism>
<gene>
    <name evidence="3" type="ORF">METZ01_LOCUS282122</name>
</gene>
<sequence>MKKILLLLVLLLVTNAWAEIEISQGVLRTPDDRFEDLKDYPFDPNYMEIDGLRIHYLDEGSKDADPIFLLHGEPTWSYLFRKMIPVFTAAGHRVIVPDMVGFGKSDKFISKYDYSYQHHIEVMKELVERLDLKEATFFGQDWGGLVGLRVVAEMPDRFARVVVSNTGMVARGGFGAFLFENFMKLRVWWEGPVTLEELQVVLEGNGGPSTFLKWIAHSYYSEDMDIAAIISNLGGLDLSEEEIRAYEAPYPSGKYKAGAHVFPYLIPTQLRENEEYWVNVYEKWDKPFLVAFGGDERITIVMKDDFMNRIPNPTEITLEGVGHFCQEEAGPELAAIMNNFIAGRPIN</sequence>
<evidence type="ECO:0000256" key="1">
    <source>
        <dbReference type="ARBA" id="ARBA00022801"/>
    </source>
</evidence>
<dbReference type="GO" id="GO:0004301">
    <property type="term" value="F:epoxide hydrolase activity"/>
    <property type="evidence" value="ECO:0007669"/>
    <property type="project" value="TreeGrafter"/>
</dbReference>
<evidence type="ECO:0000259" key="2">
    <source>
        <dbReference type="Pfam" id="PF00561"/>
    </source>
</evidence>
<feature type="domain" description="AB hydrolase-1" evidence="2">
    <location>
        <begin position="66"/>
        <end position="328"/>
    </location>
</feature>
<dbReference type="EMBL" id="UINC01083499">
    <property type="protein sequence ID" value="SVC29268.1"/>
    <property type="molecule type" value="Genomic_DNA"/>
</dbReference>
<dbReference type="NCBIfam" id="NF002043">
    <property type="entry name" value="PRK00870.1"/>
    <property type="match status" value="1"/>
</dbReference>
<name>A0A382KXB3_9ZZZZ</name>
<dbReference type="SUPFAM" id="SSF53474">
    <property type="entry name" value="alpha/beta-Hydrolases"/>
    <property type="match status" value="1"/>
</dbReference>
<dbReference type="PRINTS" id="PR00111">
    <property type="entry name" value="ABHYDROLASE"/>
</dbReference>
<accession>A0A382KXB3</accession>
<reference evidence="3" key="1">
    <citation type="submission" date="2018-05" db="EMBL/GenBank/DDBJ databases">
        <authorList>
            <person name="Lanie J.A."/>
            <person name="Ng W.-L."/>
            <person name="Kazmierczak K.M."/>
            <person name="Andrzejewski T.M."/>
            <person name="Davidsen T.M."/>
            <person name="Wayne K.J."/>
            <person name="Tettelin H."/>
            <person name="Glass J.I."/>
            <person name="Rusch D."/>
            <person name="Podicherti R."/>
            <person name="Tsui H.-C.T."/>
            <person name="Winkler M.E."/>
        </authorList>
    </citation>
    <scope>NUCLEOTIDE SEQUENCE</scope>
</reference>
<evidence type="ECO:0000313" key="3">
    <source>
        <dbReference type="EMBL" id="SVC29268.1"/>
    </source>
</evidence>
<dbReference type="AlphaFoldDB" id="A0A382KXB3"/>
<protein>
    <recommendedName>
        <fullName evidence="2">AB hydrolase-1 domain-containing protein</fullName>
    </recommendedName>
</protein>
<proteinExistence type="predicted"/>
<dbReference type="PANTHER" id="PTHR42977:SF3">
    <property type="entry name" value="AB HYDROLASE-1 DOMAIN-CONTAINING PROTEIN"/>
    <property type="match status" value="1"/>
</dbReference>
<dbReference type="Gene3D" id="3.40.50.1820">
    <property type="entry name" value="alpha/beta hydrolase"/>
    <property type="match status" value="1"/>
</dbReference>
<dbReference type="InterPro" id="IPR051340">
    <property type="entry name" value="Haloalkane_dehalogenase"/>
</dbReference>
<dbReference type="InterPro" id="IPR029058">
    <property type="entry name" value="AB_hydrolase_fold"/>
</dbReference>